<feature type="transmembrane region" description="Helical" evidence="1">
    <location>
        <begin position="76"/>
        <end position="100"/>
    </location>
</feature>
<keyword evidence="1" id="KW-0472">Membrane</keyword>
<dbReference type="PROSITE" id="PS51257">
    <property type="entry name" value="PROKAR_LIPOPROTEIN"/>
    <property type="match status" value="1"/>
</dbReference>
<dbReference type="EMBL" id="AP023420">
    <property type="protein sequence ID" value="BCK85124.1"/>
    <property type="molecule type" value="Genomic_DNA"/>
</dbReference>
<reference evidence="2" key="1">
    <citation type="submission" date="2020-09" db="EMBL/GenBank/DDBJ databases">
        <title>New species isolated from human feces.</title>
        <authorList>
            <person name="Kitahara M."/>
            <person name="Shigeno Y."/>
            <person name="Shime M."/>
            <person name="Matsumoto Y."/>
            <person name="Nakamura S."/>
            <person name="Motooka D."/>
            <person name="Fukuoka S."/>
            <person name="Nishikawa H."/>
            <person name="Benno Y."/>
        </authorList>
    </citation>
    <scope>NUCLEOTIDE SEQUENCE</scope>
    <source>
        <strain evidence="2">MM59</strain>
    </source>
</reference>
<gene>
    <name evidence="2" type="ORF">MM59RIKEN_24430</name>
</gene>
<evidence type="ECO:0000256" key="1">
    <source>
        <dbReference type="SAM" id="Phobius"/>
    </source>
</evidence>
<name>A0A810QAY2_9FIRM</name>
<dbReference type="KEGG" id="pfaa:MM59RIKEN_24430"/>
<protein>
    <recommendedName>
        <fullName evidence="4">DUF2178 domain-containing protein</fullName>
    </recommendedName>
</protein>
<dbReference type="Proteomes" id="UP000679848">
    <property type="component" value="Chromosome"/>
</dbReference>
<feature type="transmembrane region" description="Helical" evidence="1">
    <location>
        <begin position="106"/>
        <end position="130"/>
    </location>
</feature>
<sequence length="134" mass="14729">MKIYHKRSFAGGILCLLLAVGCGALLAAEGFQVKLLVSLALLLFLGGVDLVWAMSRESRMPRGDERDRQISEKSAWSAYLVLTNGCWMVSVVVLLLYAVFRSVALLAAAVTLFCVILAAFVILLCTNAYYERHL</sequence>
<keyword evidence="1" id="KW-0812">Transmembrane</keyword>
<accession>A0A810QAY2</accession>
<organism evidence="2 3">
    <name type="scientific">Pusillibacter faecalis</name>
    <dbReference type="NCBI Taxonomy" id="2714358"/>
    <lineage>
        <taxon>Bacteria</taxon>
        <taxon>Bacillati</taxon>
        <taxon>Bacillota</taxon>
        <taxon>Clostridia</taxon>
        <taxon>Eubacteriales</taxon>
        <taxon>Oscillospiraceae</taxon>
        <taxon>Pusillibacter</taxon>
    </lineage>
</organism>
<keyword evidence="3" id="KW-1185">Reference proteome</keyword>
<evidence type="ECO:0000313" key="3">
    <source>
        <dbReference type="Proteomes" id="UP000679848"/>
    </source>
</evidence>
<dbReference type="RefSeq" id="WP_187030380.1">
    <property type="nucleotide sequence ID" value="NZ_AP023420.1"/>
</dbReference>
<evidence type="ECO:0008006" key="4">
    <source>
        <dbReference type="Google" id="ProtNLM"/>
    </source>
</evidence>
<proteinExistence type="predicted"/>
<dbReference type="Pfam" id="PF09946">
    <property type="entry name" value="DUF2178"/>
    <property type="match status" value="1"/>
</dbReference>
<feature type="transmembrane region" description="Helical" evidence="1">
    <location>
        <begin position="37"/>
        <end position="55"/>
    </location>
</feature>
<dbReference type="AlphaFoldDB" id="A0A810QAY2"/>
<evidence type="ECO:0000313" key="2">
    <source>
        <dbReference type="EMBL" id="BCK85124.1"/>
    </source>
</evidence>
<keyword evidence="1" id="KW-1133">Transmembrane helix</keyword>
<dbReference type="InterPro" id="IPR019235">
    <property type="entry name" value="DUF2178_TM"/>
</dbReference>